<dbReference type="PROSITE" id="PS50222">
    <property type="entry name" value="EF_HAND_2"/>
    <property type="match status" value="1"/>
</dbReference>
<feature type="domain" description="EF-hand" evidence="4">
    <location>
        <begin position="4"/>
        <end position="39"/>
    </location>
</feature>
<organism evidence="5 6">
    <name type="scientific">Neotoma lepida</name>
    <name type="common">Desert woodrat</name>
    <dbReference type="NCBI Taxonomy" id="56216"/>
    <lineage>
        <taxon>Eukaryota</taxon>
        <taxon>Metazoa</taxon>
        <taxon>Chordata</taxon>
        <taxon>Craniata</taxon>
        <taxon>Vertebrata</taxon>
        <taxon>Euteleostomi</taxon>
        <taxon>Mammalia</taxon>
        <taxon>Eutheria</taxon>
        <taxon>Euarchontoglires</taxon>
        <taxon>Glires</taxon>
        <taxon>Rodentia</taxon>
        <taxon>Myomorpha</taxon>
        <taxon>Muroidea</taxon>
        <taxon>Cricetidae</taxon>
        <taxon>Neotominae</taxon>
        <taxon>Neotoma</taxon>
    </lineage>
</organism>
<protein>
    <recommendedName>
        <fullName evidence="4">EF-hand domain-containing protein</fullName>
    </recommendedName>
</protein>
<comment type="caution">
    <text evidence="5">The sequence shown here is derived from an EMBL/GenBank/DDBJ whole genome shotgun (WGS) entry which is preliminary data.</text>
</comment>
<dbReference type="Proteomes" id="UP000092124">
    <property type="component" value="Unassembled WGS sequence"/>
</dbReference>
<proteinExistence type="predicted"/>
<dbReference type="PROSITE" id="PS00303">
    <property type="entry name" value="S100_CABP"/>
    <property type="match status" value="1"/>
</dbReference>
<name>A0A1A6HUK2_NEOLE</name>
<dbReference type="InterPro" id="IPR011992">
    <property type="entry name" value="EF-hand-dom_pair"/>
</dbReference>
<reference evidence="5 6" key="1">
    <citation type="submission" date="2016-06" db="EMBL/GenBank/DDBJ databases">
        <title>The Draft Genome Sequence and Annotation of the Desert Woodrat Neotoma lepida.</title>
        <authorList>
            <person name="Campbell M."/>
            <person name="Oakeson K.F."/>
            <person name="Yandell M."/>
            <person name="Halpert J.R."/>
            <person name="Dearing D."/>
        </authorList>
    </citation>
    <scope>NUCLEOTIDE SEQUENCE [LARGE SCALE GENOMIC DNA]</scope>
    <source>
        <strain evidence="5">417</strain>
        <tissue evidence="5">Liver</tissue>
    </source>
</reference>
<keyword evidence="2" id="KW-0106">Calcium</keyword>
<evidence type="ECO:0000256" key="3">
    <source>
        <dbReference type="SAM" id="MobiDB-lite"/>
    </source>
</evidence>
<dbReference type="Gene3D" id="1.10.238.10">
    <property type="entry name" value="EF-hand"/>
    <property type="match status" value="1"/>
</dbReference>
<evidence type="ECO:0000259" key="4">
    <source>
        <dbReference type="PROSITE" id="PS50222"/>
    </source>
</evidence>
<feature type="non-terminal residue" evidence="5">
    <location>
        <position position="1"/>
    </location>
</feature>
<dbReference type="SUPFAM" id="SSF47473">
    <property type="entry name" value="EF-hand"/>
    <property type="match status" value="1"/>
</dbReference>
<accession>A0A1A6HUK2</accession>
<dbReference type="InterPro" id="IPR018247">
    <property type="entry name" value="EF_Hand_1_Ca_BS"/>
</dbReference>
<keyword evidence="1" id="KW-0479">Metal-binding</keyword>
<keyword evidence="6" id="KW-1185">Reference proteome</keyword>
<feature type="region of interest" description="Disordered" evidence="3">
    <location>
        <begin position="38"/>
        <end position="64"/>
    </location>
</feature>
<dbReference type="PROSITE" id="PS00018">
    <property type="entry name" value="EF_HAND_1"/>
    <property type="match status" value="1"/>
</dbReference>
<evidence type="ECO:0000313" key="5">
    <source>
        <dbReference type="EMBL" id="OBS81904.1"/>
    </source>
</evidence>
<dbReference type="AlphaFoldDB" id="A0A1A6HUK2"/>
<sequence>KEKKDEKAMNHMMEDLDTNKDGEVSFDEYVGLITEAKQSSRVSETLSMGNATSQKDWEGDKGED</sequence>
<evidence type="ECO:0000256" key="1">
    <source>
        <dbReference type="ARBA" id="ARBA00022723"/>
    </source>
</evidence>
<gene>
    <name evidence="5" type="ORF">A6R68_24106</name>
</gene>
<evidence type="ECO:0000256" key="2">
    <source>
        <dbReference type="ARBA" id="ARBA00022837"/>
    </source>
</evidence>
<feature type="compositionally biased region" description="Basic and acidic residues" evidence="3">
    <location>
        <begin position="55"/>
        <end position="64"/>
    </location>
</feature>
<feature type="compositionally biased region" description="Polar residues" evidence="3">
    <location>
        <begin position="38"/>
        <end position="54"/>
    </location>
</feature>
<dbReference type="SMART" id="SM00054">
    <property type="entry name" value="EFh"/>
    <property type="match status" value="1"/>
</dbReference>
<dbReference type="EMBL" id="LZPO01008706">
    <property type="protein sequence ID" value="OBS81904.1"/>
    <property type="molecule type" value="Genomic_DNA"/>
</dbReference>
<evidence type="ECO:0000313" key="6">
    <source>
        <dbReference type="Proteomes" id="UP000092124"/>
    </source>
</evidence>
<dbReference type="InterPro" id="IPR002048">
    <property type="entry name" value="EF_hand_dom"/>
</dbReference>
<dbReference type="OrthoDB" id="9447434at2759"/>
<dbReference type="GO" id="GO:0005509">
    <property type="term" value="F:calcium ion binding"/>
    <property type="evidence" value="ECO:0007669"/>
    <property type="project" value="InterPro"/>
</dbReference>
<dbReference type="InterPro" id="IPR001751">
    <property type="entry name" value="S100/CaBP7/8-like_CS"/>
</dbReference>